<reference evidence="5" key="4">
    <citation type="submission" date="2016-11" db="EMBL/GenBank/DDBJ databases">
        <authorList>
            <person name="Jaros S."/>
            <person name="Januszkiewicz K."/>
            <person name="Wedrychowicz H."/>
        </authorList>
    </citation>
    <scope>NUCLEOTIDE SEQUENCE [LARGE SCALE GENOMIC DNA]</scope>
    <source>
        <strain evidence="5">DSM 1682</strain>
    </source>
</reference>
<evidence type="ECO:0000313" key="3">
    <source>
        <dbReference type="EMBL" id="SHE52360.1"/>
    </source>
</evidence>
<dbReference type="EMBL" id="FQUA01000003">
    <property type="protein sequence ID" value="SHE52360.1"/>
    <property type="molecule type" value="Genomic_DNA"/>
</dbReference>
<dbReference type="Gene3D" id="3.30.1180.10">
    <property type="match status" value="1"/>
</dbReference>
<dbReference type="EMBL" id="CP014223">
    <property type="protein sequence ID" value="AMJ42141.1"/>
    <property type="molecule type" value="Genomic_DNA"/>
</dbReference>
<accession>A0A110A7G8</accession>
<keyword evidence="1" id="KW-0446">Lipid-binding</keyword>
<dbReference type="KEGG" id="cpro:CPRO_25930"/>
<dbReference type="RefSeq" id="WP_066052485.1">
    <property type="nucleotide sequence ID" value="NZ_CP014223.1"/>
</dbReference>
<dbReference type="Gene3D" id="3.40.50.10170">
    <property type="match status" value="1"/>
</dbReference>
<dbReference type="PANTHER" id="PTHR33434:SF2">
    <property type="entry name" value="FATTY ACID-BINDING PROTEIN TM_1468"/>
    <property type="match status" value="1"/>
</dbReference>
<reference evidence="4" key="2">
    <citation type="submission" date="2016-01" db="EMBL/GenBank/DDBJ databases">
        <authorList>
            <person name="Poehlein A."/>
            <person name="Schlien K."/>
            <person name="Gottschalk G."/>
            <person name="Buckel W."/>
            <person name="Daniel R."/>
        </authorList>
    </citation>
    <scope>NUCLEOTIDE SEQUENCE [LARGE SCALE GENOMIC DNA]</scope>
    <source>
        <strain evidence="4">X2</strain>
    </source>
</reference>
<dbReference type="GO" id="GO:0008289">
    <property type="term" value="F:lipid binding"/>
    <property type="evidence" value="ECO:0007669"/>
    <property type="project" value="UniProtKB-KW"/>
</dbReference>
<sequence length="279" mass="30221">MVQIITDSTCDLPHKRLEEIGVICVPLTVHFGEETFIDGENLTAEEFYQHLRTNPEIPTTAQPTPHSFEKAFQGALDKGDDILCILIGSKLSGTVQSANIAKATIGSDRIWIVDTNQVCSSLGLLVEIAAKWAKEGATAEELFEEISELSCRARIYAAIETLKYIRKGGRLSGAAAVVGTMLNLHPILTVENGLVINSAKAKGKKKMITMMKELAMTHGVDENYPIMFCHGAAEENLTVLKDCFAEDYDISNSLDGFIGPVVGTYSGPGTVAIGFIIKK</sequence>
<name>A0A110A7G8_ANAPI</name>
<evidence type="ECO:0000313" key="4">
    <source>
        <dbReference type="Proteomes" id="UP000068026"/>
    </source>
</evidence>
<reference evidence="3" key="3">
    <citation type="submission" date="2016-11" db="EMBL/GenBank/DDBJ databases">
        <authorList>
            <person name="Varghese N."/>
            <person name="Submissions S."/>
        </authorList>
    </citation>
    <scope>NUCLEOTIDE SEQUENCE</scope>
    <source>
        <strain evidence="3">DSM 1682</strain>
    </source>
</reference>
<dbReference type="InterPro" id="IPR043168">
    <property type="entry name" value="DegV_C"/>
</dbReference>
<dbReference type="Proteomes" id="UP000184204">
    <property type="component" value="Unassembled WGS sequence"/>
</dbReference>
<dbReference type="PROSITE" id="PS51482">
    <property type="entry name" value="DEGV"/>
    <property type="match status" value="1"/>
</dbReference>
<reference evidence="2 4" key="1">
    <citation type="journal article" date="2016" name="Genome Announc.">
        <title>Complete Genome Sequence of the Amino Acid-Fermenting Clostridium propionicum X2 (DSM 1682).</title>
        <authorList>
            <person name="Poehlein A."/>
            <person name="Schlien K."/>
            <person name="Chowdhury N.P."/>
            <person name="Gottschalk G."/>
            <person name="Buckel W."/>
            <person name="Daniel R."/>
        </authorList>
    </citation>
    <scope>NUCLEOTIDE SEQUENCE [LARGE SCALE GENOMIC DNA]</scope>
    <source>
        <strain evidence="2 4">X2</strain>
    </source>
</reference>
<dbReference type="OrthoDB" id="9781230at2"/>
<proteinExistence type="predicted"/>
<dbReference type="Pfam" id="PF02645">
    <property type="entry name" value="DegV"/>
    <property type="match status" value="1"/>
</dbReference>
<organism evidence="3 5">
    <name type="scientific">Anaerotignum propionicum DSM 1682</name>
    <dbReference type="NCBI Taxonomy" id="991789"/>
    <lineage>
        <taxon>Bacteria</taxon>
        <taxon>Bacillati</taxon>
        <taxon>Bacillota</taxon>
        <taxon>Clostridia</taxon>
        <taxon>Lachnospirales</taxon>
        <taxon>Anaerotignaceae</taxon>
        <taxon>Anaerotignum</taxon>
    </lineage>
</organism>
<gene>
    <name evidence="2" type="ORF">CPRO_25930</name>
    <name evidence="3" type="ORF">SAMN02745151_00960</name>
</gene>
<protein>
    <submittedName>
        <fullName evidence="2">DegV domain-containing protein</fullName>
    </submittedName>
    <submittedName>
        <fullName evidence="3">EDD domain protein, DegV family</fullName>
    </submittedName>
</protein>
<dbReference type="InterPro" id="IPR003797">
    <property type="entry name" value="DegV"/>
</dbReference>
<dbReference type="PANTHER" id="PTHR33434">
    <property type="entry name" value="DEGV DOMAIN-CONTAINING PROTEIN DR_1986-RELATED"/>
    <property type="match status" value="1"/>
</dbReference>
<evidence type="ECO:0000313" key="2">
    <source>
        <dbReference type="EMBL" id="AMJ42141.1"/>
    </source>
</evidence>
<dbReference type="AlphaFoldDB" id="A0A110A7G8"/>
<dbReference type="NCBIfam" id="TIGR00762">
    <property type="entry name" value="DegV"/>
    <property type="match status" value="1"/>
</dbReference>
<evidence type="ECO:0000256" key="1">
    <source>
        <dbReference type="ARBA" id="ARBA00023121"/>
    </source>
</evidence>
<keyword evidence="4" id="KW-1185">Reference proteome</keyword>
<dbReference type="SUPFAM" id="SSF82549">
    <property type="entry name" value="DAK1/DegV-like"/>
    <property type="match status" value="1"/>
</dbReference>
<dbReference type="Proteomes" id="UP000068026">
    <property type="component" value="Chromosome"/>
</dbReference>
<dbReference type="InterPro" id="IPR050270">
    <property type="entry name" value="DegV_domain_contain"/>
</dbReference>
<evidence type="ECO:0000313" key="5">
    <source>
        <dbReference type="Proteomes" id="UP000184204"/>
    </source>
</evidence>